<reference evidence="3" key="1">
    <citation type="submission" date="2018-05" db="EMBL/GenBank/DDBJ databases">
        <authorList>
            <person name="Lanie J.A."/>
            <person name="Ng W.-L."/>
            <person name="Kazmierczak K.M."/>
            <person name="Andrzejewski T.M."/>
            <person name="Davidsen T.M."/>
            <person name="Wayne K.J."/>
            <person name="Tettelin H."/>
            <person name="Glass J.I."/>
            <person name="Rusch D."/>
            <person name="Podicherti R."/>
            <person name="Tsui H.-C.T."/>
            <person name="Winkler M.E."/>
        </authorList>
    </citation>
    <scope>NUCLEOTIDE SEQUENCE</scope>
    <source>
        <strain evidence="3">KNB</strain>
    </source>
</reference>
<gene>
    <name evidence="3" type="ORF">NITFAB_2402</name>
</gene>
<dbReference type="AlphaFoldDB" id="A0A2X0QXB5"/>
<evidence type="ECO:0000256" key="1">
    <source>
        <dbReference type="SAM" id="MobiDB-lite"/>
    </source>
</evidence>
<sequence>MKALSVLIAAVFTLASFSAAASSAPAPADKGKAGTSAPVDQGKKTH</sequence>
<feature type="region of interest" description="Disordered" evidence="1">
    <location>
        <begin position="22"/>
        <end position="46"/>
    </location>
</feature>
<feature type="signal peptide" evidence="2">
    <location>
        <begin position="1"/>
        <end position="21"/>
    </location>
</feature>
<proteinExistence type="predicted"/>
<name>A0A2X0QXB5_9PROT</name>
<protein>
    <submittedName>
        <fullName evidence="3">Uncharacterized protein</fullName>
    </submittedName>
</protein>
<keyword evidence="2" id="KW-0732">Signal</keyword>
<organism evidence="3">
    <name type="scientific">Candidatus Nitrotoga fabula</name>
    <dbReference type="NCBI Taxonomy" id="2182327"/>
    <lineage>
        <taxon>Bacteria</taxon>
        <taxon>Pseudomonadati</taxon>
        <taxon>Pseudomonadota</taxon>
        <taxon>Betaproteobacteria</taxon>
        <taxon>Nitrosomonadales</taxon>
        <taxon>Gallionellaceae</taxon>
        <taxon>Candidatus Nitrotoga</taxon>
    </lineage>
</organism>
<accession>A0A2X0QXB5</accession>
<evidence type="ECO:0000256" key="2">
    <source>
        <dbReference type="SAM" id="SignalP"/>
    </source>
</evidence>
<feature type="chain" id="PRO_5016120444" evidence="2">
    <location>
        <begin position="22"/>
        <end position="46"/>
    </location>
</feature>
<evidence type="ECO:0000313" key="3">
    <source>
        <dbReference type="EMBL" id="SPS06809.1"/>
    </source>
</evidence>
<dbReference type="EMBL" id="LS423452">
    <property type="protein sequence ID" value="SPS06809.1"/>
    <property type="molecule type" value="Genomic_DNA"/>
</dbReference>